<feature type="modified residue" description="N6-(pyridoxal phosphate)lysine" evidence="5">
    <location>
        <position position="73"/>
    </location>
</feature>
<dbReference type="Proteomes" id="UP000198406">
    <property type="component" value="Unassembled WGS sequence"/>
</dbReference>
<feature type="domain" description="Tryptophan synthase beta chain-like PALP" evidence="6">
    <location>
        <begin position="28"/>
        <end position="126"/>
    </location>
</feature>
<dbReference type="Pfam" id="PF00291">
    <property type="entry name" value="PALP"/>
    <property type="match status" value="2"/>
</dbReference>
<evidence type="ECO:0000313" key="8">
    <source>
        <dbReference type="Proteomes" id="UP000198406"/>
    </source>
</evidence>
<comment type="caution">
    <text evidence="7">The sequence shown here is derived from an EMBL/GenBank/DDBJ whole genome shotgun (WGS) entry which is preliminary data.</text>
</comment>
<dbReference type="PANTHER" id="PTHR43780:SF2">
    <property type="entry name" value="1-AMINOCYCLOPROPANE-1-CARBOXYLATE DEAMINASE-RELATED"/>
    <property type="match status" value="1"/>
</dbReference>
<accession>A0A1Z5KKZ6</accession>
<evidence type="ECO:0000313" key="7">
    <source>
        <dbReference type="EMBL" id="GAX26984.1"/>
    </source>
</evidence>
<dbReference type="EC" id="3.5.99.7" evidence="7"/>
<dbReference type="InterPro" id="IPR027278">
    <property type="entry name" value="ACCD_DCysDesulf"/>
</dbReference>
<name>A0A1Z5KKZ6_FISSO</name>
<evidence type="ECO:0000256" key="2">
    <source>
        <dbReference type="ARBA" id="ARBA00008639"/>
    </source>
</evidence>
<evidence type="ECO:0000256" key="3">
    <source>
        <dbReference type="ARBA" id="ARBA00022898"/>
    </source>
</evidence>
<feature type="active site" description="Nucleophile" evidence="4">
    <location>
        <position position="100"/>
    </location>
</feature>
<organism evidence="7 8">
    <name type="scientific">Fistulifera solaris</name>
    <name type="common">Oleaginous diatom</name>
    <dbReference type="NCBI Taxonomy" id="1519565"/>
    <lineage>
        <taxon>Eukaryota</taxon>
        <taxon>Sar</taxon>
        <taxon>Stramenopiles</taxon>
        <taxon>Ochrophyta</taxon>
        <taxon>Bacillariophyta</taxon>
        <taxon>Bacillariophyceae</taxon>
        <taxon>Bacillariophycidae</taxon>
        <taxon>Naviculales</taxon>
        <taxon>Naviculaceae</taxon>
        <taxon>Fistulifera</taxon>
    </lineage>
</organism>
<reference evidence="7 8" key="1">
    <citation type="journal article" date="2015" name="Plant Cell">
        <title>Oil accumulation by the oleaginous diatom Fistulifera solaris as revealed by the genome and transcriptome.</title>
        <authorList>
            <person name="Tanaka T."/>
            <person name="Maeda Y."/>
            <person name="Veluchamy A."/>
            <person name="Tanaka M."/>
            <person name="Abida H."/>
            <person name="Marechal E."/>
            <person name="Bowler C."/>
            <person name="Muto M."/>
            <person name="Sunaga Y."/>
            <person name="Tanaka M."/>
            <person name="Yoshino T."/>
            <person name="Taniguchi T."/>
            <person name="Fukuda Y."/>
            <person name="Nemoto M."/>
            <person name="Matsumoto M."/>
            <person name="Wong P.S."/>
            <person name="Aburatani S."/>
            <person name="Fujibuchi W."/>
        </authorList>
    </citation>
    <scope>NUCLEOTIDE SEQUENCE [LARGE SCALE GENOMIC DNA]</scope>
    <source>
        <strain evidence="7 8">JPCC DA0580</strain>
    </source>
</reference>
<keyword evidence="7" id="KW-0378">Hydrolase</keyword>
<evidence type="ECO:0000256" key="5">
    <source>
        <dbReference type="PIRSR" id="PIRSR006278-2"/>
    </source>
</evidence>
<dbReference type="AlphaFoldDB" id="A0A1Z5KKZ6"/>
<dbReference type="SUPFAM" id="SSF53686">
    <property type="entry name" value="Tryptophan synthase beta subunit-like PLP-dependent enzymes"/>
    <property type="match status" value="1"/>
</dbReference>
<evidence type="ECO:0000259" key="6">
    <source>
        <dbReference type="Pfam" id="PF00291"/>
    </source>
</evidence>
<evidence type="ECO:0000256" key="1">
    <source>
        <dbReference type="ARBA" id="ARBA00001933"/>
    </source>
</evidence>
<dbReference type="OrthoDB" id="10266364at2759"/>
<dbReference type="PANTHER" id="PTHR43780">
    <property type="entry name" value="1-AMINOCYCLOPROPANE-1-CARBOXYLATE DEAMINASE-RELATED"/>
    <property type="match status" value="1"/>
</dbReference>
<feature type="domain" description="Tryptophan synthase beta chain-like PALP" evidence="6">
    <location>
        <begin position="137"/>
        <end position="315"/>
    </location>
</feature>
<dbReference type="InterPro" id="IPR001926">
    <property type="entry name" value="TrpB-like_PALP"/>
</dbReference>
<dbReference type="PIRSF" id="PIRSF006278">
    <property type="entry name" value="ACCD_DCysDesulf"/>
    <property type="match status" value="1"/>
</dbReference>
<evidence type="ECO:0000256" key="4">
    <source>
        <dbReference type="PIRSR" id="PIRSR006278-1"/>
    </source>
</evidence>
<keyword evidence="8" id="KW-1185">Reference proteome</keyword>
<dbReference type="EMBL" id="BDSP01000252">
    <property type="protein sequence ID" value="GAX26984.1"/>
    <property type="molecule type" value="Genomic_DNA"/>
</dbReference>
<sequence length="355" mass="38545">MKGTALVAHAYTPPSWCSLPPPPHGRLSLAHLPTPLNPLTLHGEIGKPLTEHNISFWIKRDDMTGGIEWGGNKIRKLEFLLADAQQGDCTAVLTIGGAQSNHCRATAAAARRLGLEPHLILRTSSSDIGTVGNLLMVWVPKYCNAIGTWGYLQAVDEVIQQQPSASFDHIVFACGSGGTAAGIVLGFAMAYEKDALEHMPQLHAVGVCDDPDYFFAYMARIAVDMGFSIDHYNNDKYESVEDYLRQHVTLHQGKGRGYAASTPEELQFGVDFAHATGIVLDPVYSGKALYHFWTRVLQDNINSFANQSILFWHTGGALGLYNKCGELTESTSILAGSPCQKLDVYGKGNGLNING</sequence>
<dbReference type="InParanoid" id="A0A1Z5KKZ6"/>
<keyword evidence="3 5" id="KW-0663">Pyridoxal phosphate</keyword>
<gene>
    <name evidence="7" type="ORF">FisN_9Lh290</name>
</gene>
<protein>
    <submittedName>
        <fullName evidence="7">1-aminocyclopropane-1-carboxylate deaminase</fullName>
        <ecNumber evidence="7">3.5.99.7</ecNumber>
    </submittedName>
</protein>
<comment type="similarity">
    <text evidence="2">Belongs to the ACC deaminase/D-cysteine desulfhydrase family.</text>
</comment>
<dbReference type="Gene3D" id="3.40.50.1100">
    <property type="match status" value="2"/>
</dbReference>
<dbReference type="GO" id="GO:0019148">
    <property type="term" value="F:D-cysteine desulfhydrase activity"/>
    <property type="evidence" value="ECO:0007669"/>
    <property type="project" value="TreeGrafter"/>
</dbReference>
<proteinExistence type="inferred from homology"/>
<comment type="cofactor">
    <cofactor evidence="1">
        <name>pyridoxal 5'-phosphate</name>
        <dbReference type="ChEBI" id="CHEBI:597326"/>
    </cofactor>
</comment>
<dbReference type="GO" id="GO:0008660">
    <property type="term" value="F:1-aminocyclopropane-1-carboxylate deaminase activity"/>
    <property type="evidence" value="ECO:0007669"/>
    <property type="project" value="UniProtKB-EC"/>
</dbReference>
<dbReference type="InterPro" id="IPR036052">
    <property type="entry name" value="TrpB-like_PALP_sf"/>
</dbReference>